<dbReference type="Gene3D" id="3.40.50.1950">
    <property type="entry name" value="Flavin prenyltransferase-like"/>
    <property type="match status" value="1"/>
</dbReference>
<feature type="compositionally biased region" description="Low complexity" evidence="1">
    <location>
        <begin position="214"/>
        <end position="225"/>
    </location>
</feature>
<name>A0A8H7E5C3_9EURO</name>
<dbReference type="PANTHER" id="PTHR46586:SF3">
    <property type="entry name" value="ANKYRIN REPEAT-CONTAINING PROTEIN"/>
    <property type="match status" value="1"/>
</dbReference>
<organism evidence="2 3">
    <name type="scientific">Endocarpon pusillum</name>
    <dbReference type="NCBI Taxonomy" id="364733"/>
    <lineage>
        <taxon>Eukaryota</taxon>
        <taxon>Fungi</taxon>
        <taxon>Dikarya</taxon>
        <taxon>Ascomycota</taxon>
        <taxon>Pezizomycotina</taxon>
        <taxon>Eurotiomycetes</taxon>
        <taxon>Chaetothyriomycetidae</taxon>
        <taxon>Verrucariales</taxon>
        <taxon>Verrucariaceae</taxon>
        <taxon>Endocarpon</taxon>
    </lineage>
</organism>
<evidence type="ECO:0000256" key="1">
    <source>
        <dbReference type="SAM" id="MobiDB-lite"/>
    </source>
</evidence>
<dbReference type="SUPFAM" id="SSF52507">
    <property type="entry name" value="Homo-oligomeric flavin-containing Cys decarboxylases, HFCD"/>
    <property type="match status" value="1"/>
</dbReference>
<gene>
    <name evidence="2" type="ORF">GJ744_005290</name>
</gene>
<feature type="compositionally biased region" description="Basic residues" evidence="1">
    <location>
        <begin position="233"/>
        <end position="242"/>
    </location>
</feature>
<accession>A0A8H7E5C3</accession>
<dbReference type="InterPro" id="IPR036551">
    <property type="entry name" value="Flavin_trans-like"/>
</dbReference>
<dbReference type="AlphaFoldDB" id="A0A8H7E5C3"/>
<dbReference type="Proteomes" id="UP000606974">
    <property type="component" value="Unassembled WGS sequence"/>
</dbReference>
<feature type="region of interest" description="Disordered" evidence="1">
    <location>
        <begin position="212"/>
        <end position="244"/>
    </location>
</feature>
<proteinExistence type="predicted"/>
<dbReference type="PANTHER" id="PTHR46586">
    <property type="entry name" value="ANKYRIN REPEAT-CONTAINING PROTEIN"/>
    <property type="match status" value="1"/>
</dbReference>
<evidence type="ECO:0000313" key="2">
    <source>
        <dbReference type="EMBL" id="KAF7511059.1"/>
    </source>
</evidence>
<keyword evidence="3" id="KW-1185">Reference proteome</keyword>
<dbReference type="InterPro" id="IPR052050">
    <property type="entry name" value="SecEffector_AnkRepeat"/>
</dbReference>
<dbReference type="SUPFAM" id="SSF140860">
    <property type="entry name" value="Pseudo ankyrin repeat-like"/>
    <property type="match status" value="1"/>
</dbReference>
<evidence type="ECO:0008006" key="4">
    <source>
        <dbReference type="Google" id="ProtNLM"/>
    </source>
</evidence>
<dbReference type="OrthoDB" id="70387at2759"/>
<dbReference type="EMBL" id="JAACFV010000023">
    <property type="protein sequence ID" value="KAF7511059.1"/>
    <property type="molecule type" value="Genomic_DNA"/>
</dbReference>
<protein>
    <recommendedName>
        <fullName evidence="4">Flavoprotein domain-containing protein</fullName>
    </recommendedName>
</protein>
<sequence>MGRDRGSSCTKAGNGAKANILLYLADRIAADAILPHVSLGSNCNIRVIRKQRRPEVVKEESRSFPEVDIFTETRFAIWEDECGRLAQQSHQHARWADILFVEMDADTISAMLAGLAYDTVLAILRCWNTSKRVVILPQLSIDQWKSPIWKRQITEIQSNWKWIQLLRPALWDMGDDGAIISESAGDWVWDWQGPEEAVRAIQTEAQKIIHGDQTNTLSTDTSTNDKFPSTKRNLLRNKRSPTRPRMSLPPEIWTLILEYLGDWEYATALGIYTTLPTPHEWLPHMPKSASQPGSLEYTLLTARYATIRTTLDNNSSAPCTLSPLAIKLIFKFSLTPILSHLASHQKDIFWTSFGLGLIPYKASVTYNSPTILEWWRSEPAILKKEYGSDSLDGASRAGFLDVLDWWAHSGLEMRYTEKALESASAKGHLDVLEWWKKTSRARHDDSAHQHPPLPLKVGKSILAAAQSGRAATVAWWDRSGIPYSHEEGVARLASTHGHVNVLELWRELKGSKMIFDNQVLVGATKNGHADVLEWWKTRSGMRIEYKTCDIEEAMEDSLGGSGEAEVRDWWERNGLNLGVGTSEWMKVKMLGN</sequence>
<dbReference type="GO" id="GO:0003824">
    <property type="term" value="F:catalytic activity"/>
    <property type="evidence" value="ECO:0007669"/>
    <property type="project" value="InterPro"/>
</dbReference>
<comment type="caution">
    <text evidence="2">The sequence shown here is derived from an EMBL/GenBank/DDBJ whole genome shotgun (WGS) entry which is preliminary data.</text>
</comment>
<reference evidence="2" key="1">
    <citation type="submission" date="2020-02" db="EMBL/GenBank/DDBJ databases">
        <authorList>
            <person name="Palmer J.M."/>
        </authorList>
    </citation>
    <scope>NUCLEOTIDE SEQUENCE</scope>
    <source>
        <strain evidence="2">EPUS1.4</strain>
        <tissue evidence="2">Thallus</tissue>
    </source>
</reference>
<evidence type="ECO:0000313" key="3">
    <source>
        <dbReference type="Proteomes" id="UP000606974"/>
    </source>
</evidence>